<keyword evidence="4" id="KW-1185">Reference proteome</keyword>
<evidence type="ECO:0000313" key="4">
    <source>
        <dbReference type="Proteomes" id="UP001152759"/>
    </source>
</evidence>
<dbReference type="EMBL" id="OU963866">
    <property type="protein sequence ID" value="CAH0390845.1"/>
    <property type="molecule type" value="Genomic_DNA"/>
</dbReference>
<reference evidence="3" key="1">
    <citation type="submission" date="2021-12" db="EMBL/GenBank/DDBJ databases">
        <authorList>
            <person name="King R."/>
        </authorList>
    </citation>
    <scope>NUCLEOTIDE SEQUENCE</scope>
</reference>
<name>A0A9P0AFS6_BEMTA</name>
<dbReference type="GO" id="GO:0005509">
    <property type="term" value="F:calcium ion binding"/>
    <property type="evidence" value="ECO:0007669"/>
    <property type="project" value="InterPro"/>
</dbReference>
<proteinExistence type="predicted"/>
<dbReference type="Pfam" id="PF13833">
    <property type="entry name" value="EF-hand_8"/>
    <property type="match status" value="1"/>
</dbReference>
<dbReference type="PROSITE" id="PS50222">
    <property type="entry name" value="EF_HAND_2"/>
    <property type="match status" value="1"/>
</dbReference>
<sequence>MTLVVRRAARYPELKLMWSYDHTKLAEEACKELAEIHHVLGSCTVFVWKYTQDCPNGRLTPAKFVDMYKMFFPSGNAEEFCDHVFRTFDMDKNGYIDFKKHARREEKNGSKFPHLPARSSQIEARSIDRTAPVASSERLHCRGPVTQSPASGSVDSALAKPIPPSPYLSREAPIRNPTIAYPQEPRYRGVLTGARSHPEIEFEPRPSYVMEDNGCSP</sequence>
<dbReference type="Proteomes" id="UP001152759">
    <property type="component" value="Chromosome 5"/>
</dbReference>
<evidence type="ECO:0000313" key="3">
    <source>
        <dbReference type="EMBL" id="CAH0390845.1"/>
    </source>
</evidence>
<gene>
    <name evidence="3" type="ORF">BEMITA_LOCUS9533</name>
</gene>
<dbReference type="InterPro" id="IPR002048">
    <property type="entry name" value="EF_hand_dom"/>
</dbReference>
<organism evidence="3 4">
    <name type="scientific">Bemisia tabaci</name>
    <name type="common">Sweetpotato whitefly</name>
    <name type="synonym">Aleurodes tabaci</name>
    <dbReference type="NCBI Taxonomy" id="7038"/>
    <lineage>
        <taxon>Eukaryota</taxon>
        <taxon>Metazoa</taxon>
        <taxon>Ecdysozoa</taxon>
        <taxon>Arthropoda</taxon>
        <taxon>Hexapoda</taxon>
        <taxon>Insecta</taxon>
        <taxon>Pterygota</taxon>
        <taxon>Neoptera</taxon>
        <taxon>Paraneoptera</taxon>
        <taxon>Hemiptera</taxon>
        <taxon>Sternorrhyncha</taxon>
        <taxon>Aleyrodoidea</taxon>
        <taxon>Aleyrodidae</taxon>
        <taxon>Aleyrodinae</taxon>
        <taxon>Bemisia</taxon>
    </lineage>
</organism>
<protein>
    <recommendedName>
        <fullName evidence="2">EF-hand domain-containing protein</fullName>
    </recommendedName>
</protein>
<feature type="domain" description="EF-hand" evidence="2">
    <location>
        <begin position="76"/>
        <end position="111"/>
    </location>
</feature>
<feature type="region of interest" description="Disordered" evidence="1">
    <location>
        <begin position="142"/>
        <end position="180"/>
    </location>
</feature>
<evidence type="ECO:0000256" key="1">
    <source>
        <dbReference type="SAM" id="MobiDB-lite"/>
    </source>
</evidence>
<feature type="region of interest" description="Disordered" evidence="1">
    <location>
        <begin position="198"/>
        <end position="217"/>
    </location>
</feature>
<dbReference type="AlphaFoldDB" id="A0A9P0AFS6"/>
<dbReference type="InterPro" id="IPR011992">
    <property type="entry name" value="EF-hand-dom_pair"/>
</dbReference>
<dbReference type="SUPFAM" id="SSF47473">
    <property type="entry name" value="EF-hand"/>
    <property type="match status" value="1"/>
</dbReference>
<evidence type="ECO:0000259" key="2">
    <source>
        <dbReference type="PROSITE" id="PS50222"/>
    </source>
</evidence>
<accession>A0A9P0AFS6</accession>
<feature type="compositionally biased region" description="Polar residues" evidence="1">
    <location>
        <begin position="145"/>
        <end position="154"/>
    </location>
</feature>
<dbReference type="Gene3D" id="1.10.238.10">
    <property type="entry name" value="EF-hand"/>
    <property type="match status" value="1"/>
</dbReference>